<sequence length="107" mass="11615">MKLVISPKFLTIGFMLICAAQVIVSMEGDLVKLAPGGEYNGITWTYEEGGKGGTLSNPRGQKLQIHAAAPNMAPLTTSSKQQYLPHQFLDDEDKGIIFRIGTIGNHQ</sequence>
<organism evidence="3">
    <name type="scientific">Melampsora larici-populina (strain 98AG31 / pathotype 3-4-7)</name>
    <name type="common">Poplar leaf rust fungus</name>
    <dbReference type="NCBI Taxonomy" id="747676"/>
    <lineage>
        <taxon>Eukaryota</taxon>
        <taxon>Fungi</taxon>
        <taxon>Dikarya</taxon>
        <taxon>Basidiomycota</taxon>
        <taxon>Pucciniomycotina</taxon>
        <taxon>Pucciniomycetes</taxon>
        <taxon>Pucciniales</taxon>
        <taxon>Melampsoraceae</taxon>
        <taxon>Melampsora</taxon>
    </lineage>
</organism>
<feature type="signal peptide" evidence="1">
    <location>
        <begin position="1"/>
        <end position="25"/>
    </location>
</feature>
<dbReference type="InParanoid" id="F4R5S0"/>
<proteinExistence type="predicted"/>
<dbReference type="AlphaFoldDB" id="F4R5S0"/>
<gene>
    <name evidence="2" type="ORF">MELLADRAFT_102036</name>
</gene>
<dbReference type="KEGG" id="mlr:MELLADRAFT_102036"/>
<dbReference type="HOGENOM" id="CLU_2223822_0_0_1"/>
<dbReference type="VEuPathDB" id="FungiDB:MELLADRAFT_102036"/>
<accession>F4R5S0</accession>
<dbReference type="RefSeq" id="XP_007404584.1">
    <property type="nucleotide sequence ID" value="XM_007404522.1"/>
</dbReference>
<evidence type="ECO:0000313" key="3">
    <source>
        <dbReference type="Proteomes" id="UP000001072"/>
    </source>
</evidence>
<evidence type="ECO:0000256" key="1">
    <source>
        <dbReference type="SAM" id="SignalP"/>
    </source>
</evidence>
<keyword evidence="1" id="KW-0732">Signal</keyword>
<feature type="chain" id="PRO_5003321372" evidence="1">
    <location>
        <begin position="26"/>
        <end position="107"/>
    </location>
</feature>
<reference evidence="3" key="1">
    <citation type="journal article" date="2011" name="Proc. Natl. Acad. Sci. U.S.A.">
        <title>Obligate biotrophy features unraveled by the genomic analysis of rust fungi.</title>
        <authorList>
            <person name="Duplessis S."/>
            <person name="Cuomo C.A."/>
            <person name="Lin Y.-C."/>
            <person name="Aerts A."/>
            <person name="Tisserant E."/>
            <person name="Veneault-Fourrey C."/>
            <person name="Joly D.L."/>
            <person name="Hacquard S."/>
            <person name="Amselem J."/>
            <person name="Cantarel B.L."/>
            <person name="Chiu R."/>
            <person name="Coutinho P.M."/>
            <person name="Feau N."/>
            <person name="Field M."/>
            <person name="Frey P."/>
            <person name="Gelhaye E."/>
            <person name="Goldberg J."/>
            <person name="Grabherr M.G."/>
            <person name="Kodira C.D."/>
            <person name="Kohler A."/>
            <person name="Kuees U."/>
            <person name="Lindquist E.A."/>
            <person name="Lucas S.M."/>
            <person name="Mago R."/>
            <person name="Mauceli E."/>
            <person name="Morin E."/>
            <person name="Murat C."/>
            <person name="Pangilinan J.L."/>
            <person name="Park R."/>
            <person name="Pearson M."/>
            <person name="Quesneville H."/>
            <person name="Rouhier N."/>
            <person name="Sakthikumar S."/>
            <person name="Salamov A.A."/>
            <person name="Schmutz J."/>
            <person name="Selles B."/>
            <person name="Shapiro H."/>
            <person name="Tanguay P."/>
            <person name="Tuskan G.A."/>
            <person name="Henrissat B."/>
            <person name="Van de Peer Y."/>
            <person name="Rouze P."/>
            <person name="Ellis J.G."/>
            <person name="Dodds P.N."/>
            <person name="Schein J.E."/>
            <person name="Zhong S."/>
            <person name="Hamelin R.C."/>
            <person name="Grigoriev I.V."/>
            <person name="Szabo L.J."/>
            <person name="Martin F."/>
        </authorList>
    </citation>
    <scope>NUCLEOTIDE SEQUENCE [LARGE SCALE GENOMIC DNA]</scope>
    <source>
        <strain evidence="3">98AG31 / pathotype 3-4-7</strain>
    </source>
</reference>
<dbReference type="Proteomes" id="UP000001072">
    <property type="component" value="Unassembled WGS sequence"/>
</dbReference>
<dbReference type="GeneID" id="18921546"/>
<keyword evidence="3" id="KW-1185">Reference proteome</keyword>
<evidence type="ECO:0000313" key="2">
    <source>
        <dbReference type="EMBL" id="EGG12209.1"/>
    </source>
</evidence>
<name>F4R5S0_MELLP</name>
<dbReference type="EMBL" id="GL883091">
    <property type="protein sequence ID" value="EGG12209.1"/>
    <property type="molecule type" value="Genomic_DNA"/>
</dbReference>
<protein>
    <submittedName>
        <fullName evidence="2">Secreted protein</fullName>
    </submittedName>
</protein>